<organism evidence="3 4">
    <name type="scientific">Subtercola lobariae</name>
    <dbReference type="NCBI Taxonomy" id="1588641"/>
    <lineage>
        <taxon>Bacteria</taxon>
        <taxon>Bacillati</taxon>
        <taxon>Actinomycetota</taxon>
        <taxon>Actinomycetes</taxon>
        <taxon>Micrococcales</taxon>
        <taxon>Microbacteriaceae</taxon>
        <taxon>Subtercola</taxon>
    </lineage>
</organism>
<comment type="caution">
    <text evidence="3">The sequence shown here is derived from an EMBL/GenBank/DDBJ whole genome shotgun (WGS) entry which is preliminary data.</text>
</comment>
<dbReference type="EMBL" id="BMGP01000005">
    <property type="protein sequence ID" value="GGF31937.1"/>
    <property type="molecule type" value="Genomic_DNA"/>
</dbReference>
<feature type="compositionally biased region" description="Low complexity" evidence="1">
    <location>
        <begin position="17"/>
        <end position="28"/>
    </location>
</feature>
<feature type="compositionally biased region" description="Low complexity" evidence="1">
    <location>
        <begin position="267"/>
        <end position="300"/>
    </location>
</feature>
<evidence type="ECO:0000256" key="2">
    <source>
        <dbReference type="SAM" id="Phobius"/>
    </source>
</evidence>
<feature type="transmembrane region" description="Helical" evidence="2">
    <location>
        <begin position="52"/>
        <end position="73"/>
    </location>
</feature>
<proteinExistence type="predicted"/>
<keyword evidence="2" id="KW-0472">Membrane</keyword>
<feature type="compositionally biased region" description="Acidic residues" evidence="1">
    <location>
        <begin position="229"/>
        <end position="239"/>
    </location>
</feature>
<feature type="transmembrane region" description="Helical" evidence="2">
    <location>
        <begin position="121"/>
        <end position="142"/>
    </location>
</feature>
<reference evidence="3 4" key="1">
    <citation type="journal article" date="2014" name="Int. J. Syst. Evol. Microbiol.">
        <title>Complete genome sequence of Corynebacterium casei LMG S-19264T (=DSM 44701T), isolated from a smear-ripened cheese.</title>
        <authorList>
            <consortium name="US DOE Joint Genome Institute (JGI-PGF)"/>
            <person name="Walter F."/>
            <person name="Albersmeier A."/>
            <person name="Kalinowski J."/>
            <person name="Ruckert C."/>
        </authorList>
    </citation>
    <scope>NUCLEOTIDE SEQUENCE [LARGE SCALE GENOMIC DNA]</scope>
    <source>
        <strain evidence="3 4">CGMCC 1.12976</strain>
    </source>
</reference>
<dbReference type="Proteomes" id="UP000598775">
    <property type="component" value="Unassembled WGS sequence"/>
</dbReference>
<dbReference type="Pfam" id="PF09534">
    <property type="entry name" value="Trp_oprn_chp"/>
    <property type="match status" value="1"/>
</dbReference>
<evidence type="ECO:0000256" key="1">
    <source>
        <dbReference type="SAM" id="MobiDB-lite"/>
    </source>
</evidence>
<evidence type="ECO:0000313" key="4">
    <source>
        <dbReference type="Proteomes" id="UP000598775"/>
    </source>
</evidence>
<feature type="transmembrane region" description="Helical" evidence="2">
    <location>
        <begin position="93"/>
        <end position="114"/>
    </location>
</feature>
<evidence type="ECO:0000313" key="3">
    <source>
        <dbReference type="EMBL" id="GGF31937.1"/>
    </source>
</evidence>
<evidence type="ECO:0008006" key="5">
    <source>
        <dbReference type="Google" id="ProtNLM"/>
    </source>
</evidence>
<sequence length="313" mass="30956">MTGVSSADEVPPRIEAENAPAAPPHAAVTTEPAKVVTPAAARAAKARRLKSLTIFAVVVWSALVFLAWSQPWFTLTAQGRAGDTLSVTVQGAVAAPALSALALAGLALAAALAIAGSIVRVVLGILEVVLGGSILASSIAAVSNPVLAGQSAVTTATGVAGSSSIQAIATTAGSALWPYLAIAAGALMVLTGILIVISVRRWPVSGRKYQPVQFAAADGRTVGSPAELFESDSDADDEATTAVDDGHGHGDSDPADAHTAGEAQPTADAGSGEDASAAAGADALPVAAADDDSANTAAVDSWDRLSRGQDPTA</sequence>
<keyword evidence="4" id="KW-1185">Reference proteome</keyword>
<name>A0A917BB01_9MICO</name>
<feature type="compositionally biased region" description="Basic and acidic residues" evidence="1">
    <location>
        <begin position="244"/>
        <end position="256"/>
    </location>
</feature>
<keyword evidence="2" id="KW-1133">Transmembrane helix</keyword>
<feature type="region of interest" description="Disordered" evidence="1">
    <location>
        <begin position="225"/>
        <end position="313"/>
    </location>
</feature>
<keyword evidence="2" id="KW-0812">Transmembrane</keyword>
<feature type="region of interest" description="Disordered" evidence="1">
    <location>
        <begin position="1"/>
        <end position="28"/>
    </location>
</feature>
<protein>
    <recommendedName>
        <fullName evidence="5">Trp biosynthesis-associated membrane protein</fullName>
    </recommendedName>
</protein>
<gene>
    <name evidence="3" type="ORF">GCM10011399_26380</name>
</gene>
<feature type="transmembrane region" description="Helical" evidence="2">
    <location>
        <begin position="176"/>
        <end position="199"/>
    </location>
</feature>
<dbReference type="AlphaFoldDB" id="A0A917BB01"/>
<accession>A0A917BB01</accession>
<dbReference type="InterPro" id="IPR019051">
    <property type="entry name" value="Trp_biosyn_TM_oprn/chp"/>
</dbReference>